<sequence>MTRRLPRDIPPVRHRVKVRQTPVVRPYWLIVATAIINFGLCALALVLVGGTPTQYVILSALALSACAVMAARRRRAREKSRYAADYLLSSTATALTMLQWCYTAVVTLGSLSSSQSIILRSID</sequence>
<dbReference type="EMBL" id="JABTXI010000002">
    <property type="protein sequence ID" value="MBY3589655.1"/>
    <property type="molecule type" value="Genomic_DNA"/>
</dbReference>
<accession>A0ABS7LEJ3</accession>
<evidence type="ECO:0000313" key="2">
    <source>
        <dbReference type="EMBL" id="MBY3589655.1"/>
    </source>
</evidence>
<dbReference type="RefSeq" id="WP_221093538.1">
    <property type="nucleotide sequence ID" value="NZ_JABDWX010000001.1"/>
</dbReference>
<comment type="caution">
    <text evidence="2">The sequence shown here is derived from an EMBL/GenBank/DDBJ whole genome shotgun (WGS) entry which is preliminary data.</text>
</comment>
<keyword evidence="1" id="KW-1133">Transmembrane helix</keyword>
<organism evidence="2 3">
    <name type="scientific">Rhizobium bangladeshense</name>
    <dbReference type="NCBI Taxonomy" id="1138189"/>
    <lineage>
        <taxon>Bacteria</taxon>
        <taxon>Pseudomonadati</taxon>
        <taxon>Pseudomonadota</taxon>
        <taxon>Alphaproteobacteria</taxon>
        <taxon>Hyphomicrobiales</taxon>
        <taxon>Rhizobiaceae</taxon>
        <taxon>Rhizobium/Agrobacterium group</taxon>
        <taxon>Rhizobium</taxon>
    </lineage>
</organism>
<feature type="transmembrane region" description="Helical" evidence="1">
    <location>
        <begin position="54"/>
        <end position="71"/>
    </location>
</feature>
<proteinExistence type="predicted"/>
<evidence type="ECO:0000256" key="1">
    <source>
        <dbReference type="SAM" id="Phobius"/>
    </source>
</evidence>
<evidence type="ECO:0008006" key="4">
    <source>
        <dbReference type="Google" id="ProtNLM"/>
    </source>
</evidence>
<evidence type="ECO:0000313" key="3">
    <source>
        <dbReference type="Proteomes" id="UP000720124"/>
    </source>
</evidence>
<gene>
    <name evidence="2" type="ORF">HJA87_07115</name>
</gene>
<dbReference type="Proteomes" id="UP000720124">
    <property type="component" value="Unassembled WGS sequence"/>
</dbReference>
<protein>
    <recommendedName>
        <fullName evidence="4">GGDEF domain-containing protein</fullName>
    </recommendedName>
</protein>
<reference evidence="2 3" key="1">
    <citation type="submission" date="2020-06" db="EMBL/GenBank/DDBJ databases">
        <title>Global-level population genomics: horizontal gene transfer, symbiosis and evolution in Rhizobia.</title>
        <authorList>
            <person name="Gai Y."/>
        </authorList>
    </citation>
    <scope>NUCLEOTIDE SEQUENCE [LARGE SCALE GENOMIC DNA]</scope>
    <source>
        <strain evidence="2 3">PLR6_1b</strain>
    </source>
</reference>
<name>A0ABS7LEJ3_9HYPH</name>
<feature type="transmembrane region" description="Helical" evidence="1">
    <location>
        <begin position="27"/>
        <end position="48"/>
    </location>
</feature>
<keyword evidence="3" id="KW-1185">Reference proteome</keyword>
<keyword evidence="1" id="KW-0812">Transmembrane</keyword>
<keyword evidence="1" id="KW-0472">Membrane</keyword>